<proteinExistence type="predicted"/>
<evidence type="ECO:0000259" key="1">
    <source>
        <dbReference type="Pfam" id="PF12770"/>
    </source>
</evidence>
<evidence type="ECO:0000313" key="2">
    <source>
        <dbReference type="EMBL" id="KAG9228625.1"/>
    </source>
</evidence>
<evidence type="ECO:0000313" key="3">
    <source>
        <dbReference type="Proteomes" id="UP000824998"/>
    </source>
</evidence>
<dbReference type="OrthoDB" id="5301473at2759"/>
<gene>
    <name evidence="2" type="ORF">BJ875DRAFT_526050</name>
</gene>
<sequence length="1376" mass="156508">MPPGSSVVTIHIVRPGTFAALEAELQNAKAKNQQYHLLHFDVHGKFNKVESKKKRQVMTVVPKKNRRDYLLTVKHSLKLVFANNDEKSASSITNLVKEHGVRYVVLNACESARGDEGMNANLAKMLVTAGVPHVLAMSYKLQISAVNTLLEAFYGAFLTSGFNFADSAAVARTAMRDNKIRKGRFGFELTLEDWVVPVVYSSTDYDPPIRTIKSVPPARSLGLRGLWNHDKKETAPNLQVPLGHDRSILELENMLCKNDTSEVGRVLLLSRKYDSGSSALLRFLEGWWLTTGFTLKPIHIDMQHARIKTPKELCKRILKDLPQSRLSATENPSIEDLKTLLGGQYILQSEEDCRQTKKRPLLILDNFSLLLPPKPKPADLDSFKEADLIWKCFLEELATSDAYTIMVSHNFPWYIDDTPTTQWPWDAFYIFGSPKGLPSLPKGPELRGTVNTRKDAELFELISQWGSGCPPLQNAMTSMSQVEGVNRTVQLLRTNGDLLACSAFDSTSIRRLKTYTVAADFRKQCTSLEKSMLMSFSPFQDFLPRCLESYVGDFCLGELEGTHTIRDWVLKRAPKPTVDNYWAMMKQYNLALTKSNIVVLVFSLKRCGLIQAEHALPPAQMEDVLISGLLNRSDGTKLYSIHPVFSIFLRHQAHKAGFGVLGSSDEKSKLLTTCFLDYHEVRTFDWVRVHIEGLPNYEILCESRCSRENFIAALELKLSKPELMEHDNAPIPIFLAWCLMTCNGFSSQFASTKFSPDVILQYCIQILPHLSAKVTKAIKQGRRSGQYILLALTITSYIQVNLFIMSQYLETDLKRFKRYLHQTSTLIETLPCDTSALCVLSPQTELGKMLEVLEIYKRTSDEPESCISLTILELLPGHPESNQVLADGWAKIAKAISIARKATLFYEKDEAFGFWDESSVNIETQKLLSETDDLVSLLAKNWRVFIEHMDMRTLLELWQHGFEEAERALSKKIEQSGKFDSRTGKDYADLRKALPMPPNYISTEIDKKLGIVKTSKQSFEILNEKWKENKSRNVILKTLEIDLLTEGYRIQIESAQVKIYVMVNDWRSLKEYLDIIAINERTNAPETLDTLRLKHRIWWHNVSATCALKLQDWREAYGYLQEAFRLSQYRPDDTERLCFSTLRCAFLLYNISPAGFDFQAEEVCPEIDSYWKIILYAMLLGYRSDQNIYACNGILLTLLLRASVEERPSHPTSISADTIHAIIITALGKQPMGGQVGSLPTQISETFLKTMTEQLHEAGSTSSKQNSMQAAEICLFKRQGNPDETASLKDSHSDFLRAVGRGNGRRLKWPQSLVPVLPAFERLDYRSELPFMWGVMYLKKVWMGNKFQLIREEGGLEAKDIAAYMREWHAEFRDVR</sequence>
<protein>
    <submittedName>
        <fullName evidence="2">CHAT domain-containing protein</fullName>
    </submittedName>
</protein>
<dbReference type="InterPro" id="IPR024983">
    <property type="entry name" value="CHAT_dom"/>
</dbReference>
<dbReference type="EMBL" id="MU251891">
    <property type="protein sequence ID" value="KAG9228625.1"/>
    <property type="molecule type" value="Genomic_DNA"/>
</dbReference>
<dbReference type="Proteomes" id="UP000824998">
    <property type="component" value="Unassembled WGS sequence"/>
</dbReference>
<reference evidence="2" key="1">
    <citation type="journal article" date="2021" name="IMA Fungus">
        <title>Genomic characterization of three marine fungi, including Emericellopsis atlantica sp. nov. with signatures of a generalist lifestyle and marine biomass degradation.</title>
        <authorList>
            <person name="Hagestad O.C."/>
            <person name="Hou L."/>
            <person name="Andersen J.H."/>
            <person name="Hansen E.H."/>
            <person name="Altermark B."/>
            <person name="Li C."/>
            <person name="Kuhnert E."/>
            <person name="Cox R.J."/>
            <person name="Crous P.W."/>
            <person name="Spatafora J.W."/>
            <person name="Lail K."/>
            <person name="Amirebrahimi M."/>
            <person name="Lipzen A."/>
            <person name="Pangilinan J."/>
            <person name="Andreopoulos W."/>
            <person name="Hayes R.D."/>
            <person name="Ng V."/>
            <person name="Grigoriev I.V."/>
            <person name="Jackson S.A."/>
            <person name="Sutton T.D.S."/>
            <person name="Dobson A.D.W."/>
            <person name="Rama T."/>
        </authorList>
    </citation>
    <scope>NUCLEOTIDE SEQUENCE</scope>
    <source>
        <strain evidence="2">TRa018bII</strain>
    </source>
</reference>
<comment type="caution">
    <text evidence="2">The sequence shown here is derived from an EMBL/GenBank/DDBJ whole genome shotgun (WGS) entry which is preliminary data.</text>
</comment>
<name>A0A9P7Y7Q0_9HELO</name>
<accession>A0A9P7Y7Q0</accession>
<organism evidence="2 3">
    <name type="scientific">Amylocarpus encephaloides</name>
    <dbReference type="NCBI Taxonomy" id="45428"/>
    <lineage>
        <taxon>Eukaryota</taxon>
        <taxon>Fungi</taxon>
        <taxon>Dikarya</taxon>
        <taxon>Ascomycota</taxon>
        <taxon>Pezizomycotina</taxon>
        <taxon>Leotiomycetes</taxon>
        <taxon>Helotiales</taxon>
        <taxon>Helotiales incertae sedis</taxon>
        <taxon>Amylocarpus</taxon>
    </lineage>
</organism>
<feature type="domain" description="CHAT" evidence="1">
    <location>
        <begin position="14"/>
        <end position="182"/>
    </location>
</feature>
<keyword evidence="3" id="KW-1185">Reference proteome</keyword>
<dbReference type="Pfam" id="PF12770">
    <property type="entry name" value="CHAT"/>
    <property type="match status" value="1"/>
</dbReference>